<dbReference type="Gene3D" id="2.10.25.10">
    <property type="entry name" value="Laminin"/>
    <property type="match status" value="6"/>
</dbReference>
<dbReference type="EMBL" id="AMQN01023546">
    <property type="status" value="NOT_ANNOTATED_CDS"/>
    <property type="molecule type" value="Genomic_DNA"/>
</dbReference>
<dbReference type="SMART" id="SM00179">
    <property type="entry name" value="EGF_CA"/>
    <property type="match status" value="5"/>
</dbReference>
<proteinExistence type="predicted"/>
<evidence type="ECO:0000256" key="4">
    <source>
        <dbReference type="ARBA" id="ARBA00022729"/>
    </source>
</evidence>
<evidence type="ECO:0000256" key="3">
    <source>
        <dbReference type="ARBA" id="ARBA00022536"/>
    </source>
</evidence>
<keyword evidence="12" id="KW-1185">Reference proteome</keyword>
<feature type="domain" description="EGF-like" evidence="9">
    <location>
        <begin position="326"/>
        <end position="341"/>
    </location>
</feature>
<dbReference type="STRING" id="283909.R7UPE3"/>
<keyword evidence="7" id="KW-0325">Glycoprotein</keyword>
<dbReference type="GO" id="GO:0005576">
    <property type="term" value="C:extracellular region"/>
    <property type="evidence" value="ECO:0007669"/>
    <property type="project" value="UniProtKB-SubCell"/>
</dbReference>
<evidence type="ECO:0000313" key="11">
    <source>
        <dbReference type="EnsemblMetazoa" id="CapteP207306"/>
    </source>
</evidence>
<protein>
    <recommendedName>
        <fullName evidence="9">EGF-like domain-containing protein</fullName>
    </recommendedName>
</protein>
<dbReference type="EMBL" id="KB301671">
    <property type="protein sequence ID" value="ELU05281.1"/>
    <property type="molecule type" value="Genomic_DNA"/>
</dbReference>
<keyword evidence="4" id="KW-0732">Signal</keyword>
<sequence>MLLCCVFIVSKISRNQPLPRQRSSSKDISQLVRANASSSWLSMKSITPFSGVNERKITIAEDRKLLTLDQPLSAINECHCGNNYDYDKHGKHAVACTSKCHNNNLNETCGGDWRLQIYSDCSVNNGGCQHHCNEQHIDEWCSCRNGYKVSTGDWKKCVDVIECKGVKGKDYHEDCHTCLNTIGSYTCNCTGGYKVDPSTKQKCIDINECEGTRGVDYHQDCHNCTNTIGSYTCDCRGGFELDPETKKKCIEVNECEGERGVDYNQDCHHCINAVPGYTCECNEGYEEDNRAVEGNCIDINECLGDKGVEYHIDCHNCSNTKGSYTCDCAEGYELHPNGTFCIDTDECQKGLYDVDCHTCVNLIGSHTCLCSDTHVLDINSNETCIETLGQRGNGELISMPVGLAIAFALAVVASIVIIYVVRRRRKDKFTSTEDDLNDTSKVSRIQDVEKQEVADNATNHAPLSVTIKRVIADVVTSPESNHEMHNQEDIYVNTANNHFIAMNQLKQFVKDAEADDQSLKNEFK</sequence>
<reference evidence="11" key="3">
    <citation type="submission" date="2015-06" db="UniProtKB">
        <authorList>
            <consortium name="EnsemblMetazoa"/>
        </authorList>
    </citation>
    <scope>IDENTIFICATION</scope>
</reference>
<dbReference type="PANTHER" id="PTHR24034:SF209">
    <property type="entry name" value="EGF-LIKE DOMAIN-CONTAINING PROTEIN"/>
    <property type="match status" value="1"/>
</dbReference>
<dbReference type="InterPro" id="IPR049883">
    <property type="entry name" value="NOTCH1_EGF-like"/>
</dbReference>
<dbReference type="PROSITE" id="PS01186">
    <property type="entry name" value="EGF_2"/>
    <property type="match status" value="1"/>
</dbReference>
<dbReference type="GO" id="GO:0005509">
    <property type="term" value="F:calcium ion binding"/>
    <property type="evidence" value="ECO:0007669"/>
    <property type="project" value="InterPro"/>
</dbReference>
<evidence type="ECO:0000256" key="2">
    <source>
        <dbReference type="ARBA" id="ARBA00022525"/>
    </source>
</evidence>
<feature type="non-terminal residue" evidence="10">
    <location>
        <position position="524"/>
    </location>
</feature>
<dbReference type="PANTHER" id="PTHR24034">
    <property type="entry name" value="EGF-LIKE DOMAIN-CONTAINING PROTEIN"/>
    <property type="match status" value="1"/>
</dbReference>
<dbReference type="AlphaFoldDB" id="R7UPE3"/>
<evidence type="ECO:0000256" key="7">
    <source>
        <dbReference type="ARBA" id="ARBA00023180"/>
    </source>
</evidence>
<dbReference type="Proteomes" id="UP000014760">
    <property type="component" value="Unassembled WGS sequence"/>
</dbReference>
<accession>R7UPE3</accession>
<dbReference type="OMA" id="ITCERGW"/>
<keyword evidence="2" id="KW-0964">Secreted</keyword>
<dbReference type="InterPro" id="IPR050751">
    <property type="entry name" value="ECM_structural_protein"/>
</dbReference>
<dbReference type="CDD" id="cd00054">
    <property type="entry name" value="EGF_CA"/>
    <property type="match status" value="2"/>
</dbReference>
<dbReference type="SMART" id="SM00181">
    <property type="entry name" value="EGF"/>
    <property type="match status" value="6"/>
</dbReference>
<organism evidence="10">
    <name type="scientific">Capitella teleta</name>
    <name type="common">Polychaete worm</name>
    <dbReference type="NCBI Taxonomy" id="283909"/>
    <lineage>
        <taxon>Eukaryota</taxon>
        <taxon>Metazoa</taxon>
        <taxon>Spiralia</taxon>
        <taxon>Lophotrochozoa</taxon>
        <taxon>Annelida</taxon>
        <taxon>Polychaeta</taxon>
        <taxon>Sedentaria</taxon>
        <taxon>Scolecida</taxon>
        <taxon>Capitellidae</taxon>
        <taxon>Capitella</taxon>
    </lineage>
</organism>
<keyword evidence="6" id="KW-1015">Disulfide bond</keyword>
<evidence type="ECO:0000313" key="10">
    <source>
        <dbReference type="EMBL" id="ELU05281.1"/>
    </source>
</evidence>
<dbReference type="Pfam" id="PF12662">
    <property type="entry name" value="cEGF"/>
    <property type="match status" value="1"/>
</dbReference>
<reference evidence="12" key="1">
    <citation type="submission" date="2012-12" db="EMBL/GenBank/DDBJ databases">
        <authorList>
            <person name="Hellsten U."/>
            <person name="Grimwood J."/>
            <person name="Chapman J.A."/>
            <person name="Shapiro H."/>
            <person name="Aerts A."/>
            <person name="Otillar R.P."/>
            <person name="Terry A.Y."/>
            <person name="Boore J.L."/>
            <person name="Simakov O."/>
            <person name="Marletaz F."/>
            <person name="Cho S.-J."/>
            <person name="Edsinger-Gonzales E."/>
            <person name="Havlak P."/>
            <person name="Kuo D.-H."/>
            <person name="Larsson T."/>
            <person name="Lv J."/>
            <person name="Arendt D."/>
            <person name="Savage R."/>
            <person name="Osoegawa K."/>
            <person name="de Jong P."/>
            <person name="Lindberg D.R."/>
            <person name="Seaver E.C."/>
            <person name="Weisblat D.A."/>
            <person name="Putnam N.H."/>
            <person name="Grigoriev I.V."/>
            <person name="Rokhsar D.S."/>
        </authorList>
    </citation>
    <scope>NUCLEOTIDE SEQUENCE</scope>
    <source>
        <strain evidence="12">I ESC-2004</strain>
    </source>
</reference>
<dbReference type="InterPro" id="IPR009030">
    <property type="entry name" value="Growth_fac_rcpt_cys_sf"/>
</dbReference>
<dbReference type="InterPro" id="IPR026823">
    <property type="entry name" value="cEGF"/>
</dbReference>
<gene>
    <name evidence="10" type="ORF">CAPTEDRAFT_207306</name>
</gene>
<dbReference type="Pfam" id="PF07645">
    <property type="entry name" value="EGF_CA"/>
    <property type="match status" value="3"/>
</dbReference>
<keyword evidence="8" id="KW-0472">Membrane</keyword>
<dbReference type="EMBL" id="AMQN01023545">
    <property type="status" value="NOT_ANNOTATED_CDS"/>
    <property type="molecule type" value="Genomic_DNA"/>
</dbReference>
<evidence type="ECO:0000256" key="1">
    <source>
        <dbReference type="ARBA" id="ARBA00004613"/>
    </source>
</evidence>
<evidence type="ECO:0000313" key="12">
    <source>
        <dbReference type="Proteomes" id="UP000014760"/>
    </source>
</evidence>
<evidence type="ECO:0000256" key="8">
    <source>
        <dbReference type="SAM" id="Phobius"/>
    </source>
</evidence>
<keyword evidence="3" id="KW-0245">EGF-like domain</keyword>
<name>R7UPE3_CAPTE</name>
<keyword evidence="8" id="KW-0812">Transmembrane</keyword>
<dbReference type="SUPFAM" id="SSF57184">
    <property type="entry name" value="Growth factor receptor domain"/>
    <property type="match status" value="2"/>
</dbReference>
<reference evidence="10 12" key="2">
    <citation type="journal article" date="2013" name="Nature">
        <title>Insights into bilaterian evolution from three spiralian genomes.</title>
        <authorList>
            <person name="Simakov O."/>
            <person name="Marletaz F."/>
            <person name="Cho S.J."/>
            <person name="Edsinger-Gonzales E."/>
            <person name="Havlak P."/>
            <person name="Hellsten U."/>
            <person name="Kuo D.H."/>
            <person name="Larsson T."/>
            <person name="Lv J."/>
            <person name="Arendt D."/>
            <person name="Savage R."/>
            <person name="Osoegawa K."/>
            <person name="de Jong P."/>
            <person name="Grimwood J."/>
            <person name="Chapman J.A."/>
            <person name="Shapiro H."/>
            <person name="Aerts A."/>
            <person name="Otillar R.P."/>
            <person name="Terry A.Y."/>
            <person name="Boore J.L."/>
            <person name="Grigoriev I.V."/>
            <person name="Lindberg D.R."/>
            <person name="Seaver E.C."/>
            <person name="Weisblat D.A."/>
            <person name="Putnam N.H."/>
            <person name="Rokhsar D.S."/>
        </authorList>
    </citation>
    <scope>NUCLEOTIDE SEQUENCE</scope>
    <source>
        <strain evidence="10 12">I ESC-2004</strain>
    </source>
</reference>
<dbReference type="OrthoDB" id="19903at2759"/>
<feature type="transmembrane region" description="Helical" evidence="8">
    <location>
        <begin position="401"/>
        <end position="421"/>
    </location>
</feature>
<dbReference type="InterPro" id="IPR001881">
    <property type="entry name" value="EGF-like_Ca-bd_dom"/>
</dbReference>
<evidence type="ECO:0000256" key="6">
    <source>
        <dbReference type="ARBA" id="ARBA00023157"/>
    </source>
</evidence>
<keyword evidence="5" id="KW-0677">Repeat</keyword>
<dbReference type="FunFam" id="2.10.25.10:FF:000014">
    <property type="entry name" value="Latent-transforming growth factor beta-binding protein 3"/>
    <property type="match status" value="1"/>
</dbReference>
<keyword evidence="8" id="KW-1133">Transmembrane helix</keyword>
<evidence type="ECO:0000259" key="9">
    <source>
        <dbReference type="PROSITE" id="PS01186"/>
    </source>
</evidence>
<dbReference type="InterPro" id="IPR000742">
    <property type="entry name" value="EGF"/>
</dbReference>
<evidence type="ECO:0000256" key="5">
    <source>
        <dbReference type="ARBA" id="ARBA00022737"/>
    </source>
</evidence>
<dbReference type="EnsemblMetazoa" id="CapteT207306">
    <property type="protein sequence ID" value="CapteP207306"/>
    <property type="gene ID" value="CapteG207306"/>
</dbReference>
<comment type="subcellular location">
    <subcellularLocation>
        <location evidence="1">Secreted</location>
    </subcellularLocation>
</comment>
<dbReference type="HOGENOM" id="CLU_029830_0_0_1"/>